<dbReference type="Gene3D" id="3.30.1240.10">
    <property type="match status" value="1"/>
</dbReference>
<dbReference type="PROSITE" id="PS01229">
    <property type="entry name" value="COF_2"/>
    <property type="match status" value="1"/>
</dbReference>
<organism evidence="1 2">
    <name type="scientific">Candidatus Pseudoramibacter fermentans</name>
    <dbReference type="NCBI Taxonomy" id="2594427"/>
    <lineage>
        <taxon>Bacteria</taxon>
        <taxon>Bacillati</taxon>
        <taxon>Bacillota</taxon>
        <taxon>Clostridia</taxon>
        <taxon>Eubacteriales</taxon>
        <taxon>Eubacteriaceae</taxon>
        <taxon>Pseudoramibacter</taxon>
    </lineage>
</organism>
<sequence>MNPKIAFFDIDGTLIDFDAPSLSPAVADALRRLRAGGTKVFLASGRPPYLLPKVKGLAFDGALCFNGAYGFDRKGPLCSAPIAKTDIRRMAENSERMGVPVLLAGAKTMGSNFYQKNLETYMSFAGHPNHVVDRETFQHLMADDIYQVMAGTWADQDAALLAGTAGVQPLRWWDWACDIVGKGSDKAVGAEKVLAAYGLPREACAAFGDGGNDKSLIAFAGIGIAMGNATDDVKACADYVTTPCSEDGVAAALSHFGWI</sequence>
<dbReference type="PANTHER" id="PTHR10000:SF25">
    <property type="entry name" value="PHOSPHATASE YKRA-RELATED"/>
    <property type="match status" value="1"/>
</dbReference>
<dbReference type="Proteomes" id="UP000473648">
    <property type="component" value="Unassembled WGS sequence"/>
</dbReference>
<dbReference type="EMBL" id="VOGB01000005">
    <property type="protein sequence ID" value="MQM73652.1"/>
    <property type="molecule type" value="Genomic_DNA"/>
</dbReference>
<evidence type="ECO:0000313" key="1">
    <source>
        <dbReference type="EMBL" id="MQM73652.1"/>
    </source>
</evidence>
<dbReference type="NCBIfam" id="TIGR00099">
    <property type="entry name" value="Cof-subfamily"/>
    <property type="match status" value="1"/>
</dbReference>
<proteinExistence type="predicted"/>
<protein>
    <submittedName>
        <fullName evidence="1">Cof-type HAD-IIB family hydrolase</fullName>
    </submittedName>
</protein>
<dbReference type="Pfam" id="PF08282">
    <property type="entry name" value="Hydrolase_3"/>
    <property type="match status" value="1"/>
</dbReference>
<dbReference type="InterPro" id="IPR036412">
    <property type="entry name" value="HAD-like_sf"/>
</dbReference>
<dbReference type="GO" id="GO:0000287">
    <property type="term" value="F:magnesium ion binding"/>
    <property type="evidence" value="ECO:0007669"/>
    <property type="project" value="TreeGrafter"/>
</dbReference>
<keyword evidence="1" id="KW-0378">Hydrolase</keyword>
<dbReference type="InterPro" id="IPR023214">
    <property type="entry name" value="HAD_sf"/>
</dbReference>
<dbReference type="InterPro" id="IPR000150">
    <property type="entry name" value="Cof"/>
</dbReference>
<reference evidence="1" key="1">
    <citation type="journal article" date="2020" name="Appl. Environ. Microbiol.">
        <title>Medium-Chain Fatty Acid Synthesis by 'Candidatus Weimeria bifida' gen. nov., sp. nov., and 'Candidatus Pseudoramibacter fermentans' sp. nov.</title>
        <authorList>
            <person name="Scarborough M.J."/>
            <person name="Myers K.S."/>
            <person name="Donohue T.J."/>
            <person name="Noguera D.R."/>
        </authorList>
    </citation>
    <scope>NUCLEOTIDE SEQUENCE</scope>
    <source>
        <strain evidence="1">EUB1.1</strain>
    </source>
</reference>
<name>A0A6L5GU95_9FIRM</name>
<dbReference type="SUPFAM" id="SSF56784">
    <property type="entry name" value="HAD-like"/>
    <property type="match status" value="1"/>
</dbReference>
<dbReference type="NCBIfam" id="TIGR01484">
    <property type="entry name" value="HAD-SF-IIB"/>
    <property type="match status" value="1"/>
</dbReference>
<dbReference type="InterPro" id="IPR006379">
    <property type="entry name" value="HAD-SF_hydro_IIB"/>
</dbReference>
<dbReference type="GO" id="GO:0016791">
    <property type="term" value="F:phosphatase activity"/>
    <property type="evidence" value="ECO:0007669"/>
    <property type="project" value="TreeGrafter"/>
</dbReference>
<gene>
    <name evidence="1" type="ORF">FRC53_09625</name>
</gene>
<dbReference type="GO" id="GO:0005829">
    <property type="term" value="C:cytosol"/>
    <property type="evidence" value="ECO:0007669"/>
    <property type="project" value="TreeGrafter"/>
</dbReference>
<keyword evidence="2" id="KW-1185">Reference proteome</keyword>
<dbReference type="SFLD" id="SFLDS00003">
    <property type="entry name" value="Haloacid_Dehalogenase"/>
    <property type="match status" value="1"/>
</dbReference>
<evidence type="ECO:0000313" key="2">
    <source>
        <dbReference type="Proteomes" id="UP000473648"/>
    </source>
</evidence>
<dbReference type="AlphaFoldDB" id="A0A6L5GU95"/>
<dbReference type="Gene3D" id="3.40.50.1000">
    <property type="entry name" value="HAD superfamily/HAD-like"/>
    <property type="match status" value="1"/>
</dbReference>
<accession>A0A6L5GU95</accession>
<dbReference type="PANTHER" id="PTHR10000">
    <property type="entry name" value="PHOSPHOSERINE PHOSPHATASE"/>
    <property type="match status" value="1"/>
</dbReference>
<dbReference type="SFLD" id="SFLDG01140">
    <property type="entry name" value="C2.B:_Phosphomannomutase_and_P"/>
    <property type="match status" value="1"/>
</dbReference>
<comment type="caution">
    <text evidence="1">The sequence shown here is derived from an EMBL/GenBank/DDBJ whole genome shotgun (WGS) entry which is preliminary data.</text>
</comment>